<protein>
    <submittedName>
        <fullName evidence="1">Unannotated protein</fullName>
    </submittedName>
</protein>
<evidence type="ECO:0000313" key="2">
    <source>
        <dbReference type="EMBL" id="CAB5008017.1"/>
    </source>
</evidence>
<evidence type="ECO:0000313" key="1">
    <source>
        <dbReference type="EMBL" id="CAB4749578.1"/>
    </source>
</evidence>
<dbReference type="EMBL" id="CAEZZF010000029">
    <property type="protein sequence ID" value="CAB4749578.1"/>
    <property type="molecule type" value="Genomic_DNA"/>
</dbReference>
<proteinExistence type="predicted"/>
<reference evidence="1" key="1">
    <citation type="submission" date="2020-05" db="EMBL/GenBank/DDBJ databases">
        <authorList>
            <person name="Chiriac C."/>
            <person name="Salcher M."/>
            <person name="Ghai R."/>
            <person name="Kavagutti S V."/>
        </authorList>
    </citation>
    <scope>NUCLEOTIDE SEQUENCE</scope>
</reference>
<gene>
    <name evidence="1" type="ORF">UFOPK2837_00513</name>
    <name evidence="2" type="ORF">UFOPK4065_00768</name>
</gene>
<name>A0A6J6TR57_9ZZZZ</name>
<organism evidence="1">
    <name type="scientific">freshwater metagenome</name>
    <dbReference type="NCBI Taxonomy" id="449393"/>
    <lineage>
        <taxon>unclassified sequences</taxon>
        <taxon>metagenomes</taxon>
        <taxon>ecological metagenomes</taxon>
    </lineage>
</organism>
<accession>A0A6J6TR57</accession>
<dbReference type="AlphaFoldDB" id="A0A6J6TR57"/>
<dbReference type="EMBL" id="CAFBPE010000055">
    <property type="protein sequence ID" value="CAB5008017.1"/>
    <property type="molecule type" value="Genomic_DNA"/>
</dbReference>
<sequence>MKRLVSFVCIACLLFVSNSSAAPALIALKDLKLVATIGIPDEVSGVVTTGGSIVIYGTKLEKSYAQAINISGEELWTIELDPASQSLASAATTDASGNVWIGGSISQNTLTPTPAPSSSALNPDNVTSLPQDVDLTLKSVVLWRIDQNTHAVSSFTLPQTAPVLITSLAADKNGVTLVGITSTNVGFVVSANLLGEFGKPTLIGKSSTTLDAVVRHNDGSLTVVGASSETLNGKKLVGITDGVIIKISKTGGLLSVVRSSATKAVRNWNSASSSLLLGGQVITGSKTESAITKFSSTYVPTWTYRFMSTGTAFTSGATSAFFASTAKIPQIATWTPKSARPILLTFDSKGRIIGANSAPTNQREVLGLVTSKILGVLCISASKEAISIYTPT</sequence>